<dbReference type="InterPro" id="IPR051788">
    <property type="entry name" value="MFS_Transporter"/>
</dbReference>
<comment type="caution">
    <text evidence="8">The sequence shown here is derived from an EMBL/GenBank/DDBJ whole genome shotgun (WGS) entry which is preliminary data.</text>
</comment>
<comment type="subcellular location">
    <subcellularLocation>
        <location evidence="1">Membrane</location>
        <topology evidence="1">Multi-pass membrane protein</topology>
    </subcellularLocation>
</comment>
<evidence type="ECO:0000256" key="5">
    <source>
        <dbReference type="SAM" id="MobiDB-lite"/>
    </source>
</evidence>
<sequence length="395" mass="39842">MNSHVSDSARNAHIHHRSGTREQMGTRAMFLAAGLAMAAWAPLVPFAKARVEISDGSLGLVLLCLGLGSIVAMPLTGVLASKYGCKAVLMVSSIAVAAILPMLALSNDVLTLALSLAFFGAAIGTLDVAVNIQAVMVEKDSGRNMMSGFHGLFSLGGILGAGGVSLLMQAGLSPLYATLTVSLAVVVLLFASRSGLLAYGNREAEGTPLFVVPKGIVVFIGICCFIVFLGEGAVLDWSALFLITSHGVEPAIAGLGYAAFAVAMTVGRLTGDKIIKTFGSTNVLIFGGVVSAVGFVLAVVSTSQSLAFASFFMVGLGASNIVPVLFTAAGAQTRMPSSLAIAAVTTIGYAGILMGPAAVGGIAQVASLGAALLIIAAGLLFVGLAGAWALKPAKA</sequence>
<evidence type="ECO:0000256" key="2">
    <source>
        <dbReference type="ARBA" id="ARBA00022692"/>
    </source>
</evidence>
<dbReference type="Proteomes" id="UP000324738">
    <property type="component" value="Unassembled WGS sequence"/>
</dbReference>
<feature type="transmembrane region" description="Helical" evidence="6">
    <location>
        <begin position="59"/>
        <end position="80"/>
    </location>
</feature>
<dbReference type="GO" id="GO:0016020">
    <property type="term" value="C:membrane"/>
    <property type="evidence" value="ECO:0007669"/>
    <property type="project" value="UniProtKB-SubCell"/>
</dbReference>
<keyword evidence="9" id="KW-1185">Reference proteome</keyword>
<evidence type="ECO:0000256" key="4">
    <source>
        <dbReference type="ARBA" id="ARBA00023136"/>
    </source>
</evidence>
<dbReference type="OrthoDB" id="9810941at2"/>
<feature type="transmembrane region" description="Helical" evidence="6">
    <location>
        <begin position="250"/>
        <end position="271"/>
    </location>
</feature>
<dbReference type="PROSITE" id="PS50850">
    <property type="entry name" value="MFS"/>
    <property type="match status" value="1"/>
</dbReference>
<feature type="transmembrane region" description="Helical" evidence="6">
    <location>
        <begin position="112"/>
        <end position="137"/>
    </location>
</feature>
<feature type="transmembrane region" description="Helical" evidence="6">
    <location>
        <begin position="365"/>
        <end position="390"/>
    </location>
</feature>
<dbReference type="InterPro" id="IPR036259">
    <property type="entry name" value="MFS_trans_sf"/>
</dbReference>
<evidence type="ECO:0000256" key="3">
    <source>
        <dbReference type="ARBA" id="ARBA00022989"/>
    </source>
</evidence>
<reference evidence="8 9" key="1">
    <citation type="submission" date="2019-08" db="EMBL/GenBank/DDBJ databases">
        <title>Aureimonas fodiniaquatilis sp. nov., isolated from a coal mine wastewater.</title>
        <authorList>
            <person name="Kim W."/>
        </authorList>
    </citation>
    <scope>NUCLEOTIDE SEQUENCE [LARGE SCALE GENOMIC DNA]</scope>
    <source>
        <strain evidence="8 9">CAU 1482</strain>
    </source>
</reference>
<feature type="transmembrane region" description="Helical" evidence="6">
    <location>
        <begin position="306"/>
        <end position="326"/>
    </location>
</feature>
<dbReference type="SUPFAM" id="SSF103473">
    <property type="entry name" value="MFS general substrate transporter"/>
    <property type="match status" value="1"/>
</dbReference>
<feature type="transmembrane region" description="Helical" evidence="6">
    <location>
        <begin position="87"/>
        <end position="106"/>
    </location>
</feature>
<evidence type="ECO:0000313" key="9">
    <source>
        <dbReference type="Proteomes" id="UP000324738"/>
    </source>
</evidence>
<accession>A0A5B0DVH9</accession>
<keyword evidence="2 6" id="KW-0812">Transmembrane</keyword>
<evidence type="ECO:0000256" key="1">
    <source>
        <dbReference type="ARBA" id="ARBA00004141"/>
    </source>
</evidence>
<dbReference type="EMBL" id="VTWH01000002">
    <property type="protein sequence ID" value="KAA0970358.1"/>
    <property type="molecule type" value="Genomic_DNA"/>
</dbReference>
<dbReference type="CDD" id="cd17393">
    <property type="entry name" value="MFS_MosC_like"/>
    <property type="match status" value="1"/>
</dbReference>
<organism evidence="8 9">
    <name type="scientific">Aureimonas fodinaquatilis</name>
    <dbReference type="NCBI Taxonomy" id="2565783"/>
    <lineage>
        <taxon>Bacteria</taxon>
        <taxon>Pseudomonadati</taxon>
        <taxon>Pseudomonadota</taxon>
        <taxon>Alphaproteobacteria</taxon>
        <taxon>Hyphomicrobiales</taxon>
        <taxon>Aurantimonadaceae</taxon>
        <taxon>Aureimonas</taxon>
    </lineage>
</organism>
<feature type="region of interest" description="Disordered" evidence="5">
    <location>
        <begin position="1"/>
        <end position="21"/>
    </location>
</feature>
<feature type="transmembrane region" description="Helical" evidence="6">
    <location>
        <begin position="211"/>
        <end position="230"/>
    </location>
</feature>
<feature type="transmembrane region" description="Helical" evidence="6">
    <location>
        <begin position="149"/>
        <end position="169"/>
    </location>
</feature>
<proteinExistence type="predicted"/>
<feature type="transmembrane region" description="Helical" evidence="6">
    <location>
        <begin position="338"/>
        <end position="359"/>
    </location>
</feature>
<gene>
    <name evidence="8" type="ORF">FPY71_07495</name>
</gene>
<feature type="transmembrane region" description="Helical" evidence="6">
    <location>
        <begin position="175"/>
        <end position="199"/>
    </location>
</feature>
<dbReference type="InterPro" id="IPR020846">
    <property type="entry name" value="MFS_dom"/>
</dbReference>
<feature type="transmembrane region" description="Helical" evidence="6">
    <location>
        <begin position="283"/>
        <end position="300"/>
    </location>
</feature>
<name>A0A5B0DVH9_9HYPH</name>
<keyword evidence="4 6" id="KW-0472">Membrane</keyword>
<dbReference type="Pfam" id="PF07690">
    <property type="entry name" value="MFS_1"/>
    <property type="match status" value="1"/>
</dbReference>
<evidence type="ECO:0000259" key="7">
    <source>
        <dbReference type="PROSITE" id="PS50850"/>
    </source>
</evidence>
<feature type="transmembrane region" description="Helical" evidence="6">
    <location>
        <begin position="28"/>
        <end position="47"/>
    </location>
</feature>
<feature type="domain" description="Major facilitator superfamily (MFS) profile" evidence="7">
    <location>
        <begin position="216"/>
        <end position="395"/>
    </location>
</feature>
<dbReference type="GO" id="GO:0022857">
    <property type="term" value="F:transmembrane transporter activity"/>
    <property type="evidence" value="ECO:0007669"/>
    <property type="project" value="InterPro"/>
</dbReference>
<protein>
    <submittedName>
        <fullName evidence="8">MFS transporter</fullName>
    </submittedName>
</protein>
<dbReference type="InterPro" id="IPR011701">
    <property type="entry name" value="MFS"/>
</dbReference>
<evidence type="ECO:0000313" key="8">
    <source>
        <dbReference type="EMBL" id="KAA0970358.1"/>
    </source>
</evidence>
<dbReference type="PANTHER" id="PTHR23514">
    <property type="entry name" value="BYPASS OF STOP CODON PROTEIN 6"/>
    <property type="match status" value="1"/>
</dbReference>
<dbReference type="PANTHER" id="PTHR23514:SF13">
    <property type="entry name" value="INNER MEMBRANE PROTEIN YBJJ"/>
    <property type="match status" value="1"/>
</dbReference>
<keyword evidence="3 6" id="KW-1133">Transmembrane helix</keyword>
<dbReference type="AlphaFoldDB" id="A0A5B0DVH9"/>
<dbReference type="RefSeq" id="WP_149299259.1">
    <property type="nucleotide sequence ID" value="NZ_VTWH01000002.1"/>
</dbReference>
<evidence type="ECO:0000256" key="6">
    <source>
        <dbReference type="SAM" id="Phobius"/>
    </source>
</evidence>
<dbReference type="Gene3D" id="1.20.1250.20">
    <property type="entry name" value="MFS general substrate transporter like domains"/>
    <property type="match status" value="2"/>
</dbReference>